<gene>
    <name evidence="2" type="ORF">COW98_00295</name>
</gene>
<accession>A0A2H0C012</accession>
<comment type="caution">
    <text evidence="2">The sequence shown here is derived from an EMBL/GenBank/DDBJ whole genome shotgun (WGS) entry which is preliminary data.</text>
</comment>
<feature type="transmembrane region" description="Helical" evidence="1">
    <location>
        <begin position="187"/>
        <end position="204"/>
    </location>
</feature>
<keyword evidence="1" id="KW-1133">Transmembrane helix</keyword>
<name>A0A2H0C012_9BACT</name>
<proteinExistence type="predicted"/>
<dbReference type="AlphaFoldDB" id="A0A2H0C012"/>
<feature type="transmembrane region" description="Helical" evidence="1">
    <location>
        <begin position="140"/>
        <end position="159"/>
    </location>
</feature>
<feature type="transmembrane region" description="Helical" evidence="1">
    <location>
        <begin position="87"/>
        <end position="108"/>
    </location>
</feature>
<organism evidence="2 3">
    <name type="scientific">Candidatus Roizmanbacteria bacterium CG22_combo_CG10-13_8_21_14_all_35_9</name>
    <dbReference type="NCBI Taxonomy" id="1974861"/>
    <lineage>
        <taxon>Bacteria</taxon>
        <taxon>Candidatus Roizmaniibacteriota</taxon>
    </lineage>
</organism>
<feature type="transmembrane region" description="Helical" evidence="1">
    <location>
        <begin position="355"/>
        <end position="372"/>
    </location>
</feature>
<dbReference type="EMBL" id="PCTB01000009">
    <property type="protein sequence ID" value="PIP63129.1"/>
    <property type="molecule type" value="Genomic_DNA"/>
</dbReference>
<feature type="transmembrane region" description="Helical" evidence="1">
    <location>
        <begin position="330"/>
        <end position="348"/>
    </location>
</feature>
<reference evidence="2 3" key="1">
    <citation type="submission" date="2017-09" db="EMBL/GenBank/DDBJ databases">
        <title>Depth-based differentiation of microbial function through sediment-hosted aquifers and enrichment of novel symbionts in the deep terrestrial subsurface.</title>
        <authorList>
            <person name="Probst A.J."/>
            <person name="Ladd B."/>
            <person name="Jarett J.K."/>
            <person name="Geller-Mcgrath D.E."/>
            <person name="Sieber C.M."/>
            <person name="Emerson J.B."/>
            <person name="Anantharaman K."/>
            <person name="Thomas B.C."/>
            <person name="Malmstrom R."/>
            <person name="Stieglmeier M."/>
            <person name="Klingl A."/>
            <person name="Woyke T."/>
            <person name="Ryan C.M."/>
            <person name="Banfield J.F."/>
        </authorList>
    </citation>
    <scope>NUCLEOTIDE SEQUENCE [LARGE SCALE GENOMIC DNA]</scope>
    <source>
        <strain evidence="2">CG22_combo_CG10-13_8_21_14_all_35_9</strain>
    </source>
</reference>
<protein>
    <recommendedName>
        <fullName evidence="4">Glycosyltransferase RgtA/B/C/D-like domain-containing protein</fullName>
    </recommendedName>
</protein>
<evidence type="ECO:0000313" key="2">
    <source>
        <dbReference type="EMBL" id="PIP63129.1"/>
    </source>
</evidence>
<evidence type="ECO:0008006" key="4">
    <source>
        <dbReference type="Google" id="ProtNLM"/>
    </source>
</evidence>
<keyword evidence="1" id="KW-0812">Transmembrane</keyword>
<dbReference type="Proteomes" id="UP000231021">
    <property type="component" value="Unassembled WGS sequence"/>
</dbReference>
<keyword evidence="1" id="KW-0472">Membrane</keyword>
<feature type="transmembrane region" description="Helical" evidence="1">
    <location>
        <begin position="115"/>
        <end position="134"/>
    </location>
</feature>
<feature type="transmembrane region" description="Helical" evidence="1">
    <location>
        <begin position="305"/>
        <end position="324"/>
    </location>
</feature>
<evidence type="ECO:0000313" key="3">
    <source>
        <dbReference type="Proteomes" id="UP000231021"/>
    </source>
</evidence>
<feature type="transmembrane region" description="Helical" evidence="1">
    <location>
        <begin position="7"/>
        <end position="27"/>
    </location>
</feature>
<sequence>MKKNSLIKIFLLLIIGINIFFLIWYLINGDLYFHTDIARDFLLLDDLAKRKLVLIGPRSSGLFGFYHGPLWMYLNLPAFLLGKGNPIVVGWFWILLFILFLSSSYFVAKRMFNKKVALVFTTFLSMFPGIPLINRGEMNGFYNPFGAMFLMPIFFYFITSYVKHKKAVFLATALFVNGLMFQFQVAFGGPLLLITSSIALYYIIKEKKWVHLFTFLILLIPFSTYILFDLRHNFSHLNAILNMNNKPDAVFIPIIERLKQRWGMLNTNSLHFFREPYEIFNLFFTYVIAFGLYIILKSKKITNKIPYVVGLIIYFGYFLLSCLHNGWLMYYYWMPIYPLVFLIFSSLESIINKKIFYLLVFICLLSNIIISYDNFQQSKLFIGKGDSNWKFQSSIAKTVFDDANGKDFGFFIYTPDIFAYSTKYPFAYQQRINPQTKMYIYERKPLTYLIIAPPPKEKPWMTGDWWKTNKIGIRKVPDKIFPFENGYIVERFYLTEKDMKIPYDQNLNDWIYFR</sequence>
<feature type="transmembrane region" description="Helical" evidence="1">
    <location>
        <begin position="209"/>
        <end position="228"/>
    </location>
</feature>
<feature type="transmembrane region" description="Helical" evidence="1">
    <location>
        <begin position="279"/>
        <end position="296"/>
    </location>
</feature>
<evidence type="ECO:0000256" key="1">
    <source>
        <dbReference type="SAM" id="Phobius"/>
    </source>
</evidence>